<dbReference type="RefSeq" id="WP_201956110.1">
    <property type="nucleotide sequence ID" value="NZ_JAERRJ010000017.1"/>
</dbReference>
<dbReference type="Proteomes" id="UP000602198">
    <property type="component" value="Unassembled WGS sequence"/>
</dbReference>
<keyword evidence="3" id="KW-1185">Reference proteome</keyword>
<name>A0ABS1MHF3_9NOCA</name>
<dbReference type="EMBL" id="JAERRJ010000017">
    <property type="protein sequence ID" value="MBL1079495.1"/>
    <property type="molecule type" value="Genomic_DNA"/>
</dbReference>
<reference evidence="2 3" key="1">
    <citation type="submission" date="2021-01" db="EMBL/GenBank/DDBJ databases">
        <title>WGS of actinomycetes isolated from Thailand.</title>
        <authorList>
            <person name="Thawai C."/>
        </authorList>
    </citation>
    <scope>NUCLEOTIDE SEQUENCE [LARGE SCALE GENOMIC DNA]</scope>
    <source>
        <strain evidence="2 3">LPG 2</strain>
    </source>
</reference>
<evidence type="ECO:0000256" key="1">
    <source>
        <dbReference type="SAM" id="MobiDB-lite"/>
    </source>
</evidence>
<protein>
    <submittedName>
        <fullName evidence="2">Uncharacterized protein</fullName>
    </submittedName>
</protein>
<accession>A0ABS1MHF3</accession>
<feature type="compositionally biased region" description="Basic and acidic residues" evidence="1">
    <location>
        <begin position="151"/>
        <end position="162"/>
    </location>
</feature>
<evidence type="ECO:0000313" key="2">
    <source>
        <dbReference type="EMBL" id="MBL1079495.1"/>
    </source>
</evidence>
<evidence type="ECO:0000313" key="3">
    <source>
        <dbReference type="Proteomes" id="UP000602198"/>
    </source>
</evidence>
<gene>
    <name evidence="2" type="ORF">JK358_34325</name>
</gene>
<sequence>MSDSRDCLACEGQGYQVSDEGTYEPEIHIYPCSVCDGSGIEPPAAVKIEAQAAFEKNETTMRTDFARVKALLAESRTSGWHWSIECAERANHIESAWKASDRAADWDYLDRAHFEWDQFPDTMQGLFQHLHKARSDTGVCPLTEMQWRSQEQARDLTGHGRQQEPQQVNAFAAAAAGAEREGTER</sequence>
<proteinExistence type="predicted"/>
<organism evidence="2 3">
    <name type="scientific">Nocardia acididurans</name>
    <dbReference type="NCBI Taxonomy" id="2802282"/>
    <lineage>
        <taxon>Bacteria</taxon>
        <taxon>Bacillati</taxon>
        <taxon>Actinomycetota</taxon>
        <taxon>Actinomycetes</taxon>
        <taxon>Mycobacteriales</taxon>
        <taxon>Nocardiaceae</taxon>
        <taxon>Nocardia</taxon>
    </lineage>
</organism>
<comment type="caution">
    <text evidence="2">The sequence shown here is derived from an EMBL/GenBank/DDBJ whole genome shotgun (WGS) entry which is preliminary data.</text>
</comment>
<feature type="region of interest" description="Disordered" evidence="1">
    <location>
        <begin position="150"/>
        <end position="185"/>
    </location>
</feature>